<dbReference type="Pfam" id="PF00583">
    <property type="entry name" value="Acetyltransf_1"/>
    <property type="match status" value="1"/>
</dbReference>
<dbReference type="Proteomes" id="UP000029719">
    <property type="component" value="Unassembled WGS sequence"/>
</dbReference>
<keyword evidence="1" id="KW-0808">Transferase</keyword>
<dbReference type="InterPro" id="IPR000182">
    <property type="entry name" value="GNAT_dom"/>
</dbReference>
<feature type="domain" description="N-acetyltransferase" evidence="2">
    <location>
        <begin position="3"/>
        <end position="147"/>
    </location>
</feature>
<dbReference type="PANTHER" id="PTHR13947:SF37">
    <property type="entry name" value="LD18367P"/>
    <property type="match status" value="1"/>
</dbReference>
<evidence type="ECO:0000313" key="3">
    <source>
        <dbReference type="EMBL" id="KGF64818.1"/>
    </source>
</evidence>
<evidence type="ECO:0000256" key="1">
    <source>
        <dbReference type="ARBA" id="ARBA00022679"/>
    </source>
</evidence>
<dbReference type="InterPro" id="IPR016181">
    <property type="entry name" value="Acyl_CoA_acyltransferase"/>
</dbReference>
<dbReference type="RefSeq" id="WP_037009557.1">
    <property type="nucleotide sequence ID" value="NZ_JRMB01000001.1"/>
</dbReference>
<dbReference type="EMBL" id="JRMB01000001">
    <property type="protein sequence ID" value="KGF64818.1"/>
    <property type="molecule type" value="Genomic_DNA"/>
</dbReference>
<dbReference type="GO" id="GO:0008080">
    <property type="term" value="F:N-acetyltransferase activity"/>
    <property type="evidence" value="ECO:0007669"/>
    <property type="project" value="InterPro"/>
</dbReference>
<proteinExistence type="predicted"/>
<organism evidence="3 4">
    <name type="scientific">Pseudomonas lutea</name>
    <dbReference type="NCBI Taxonomy" id="243924"/>
    <lineage>
        <taxon>Bacteria</taxon>
        <taxon>Pseudomonadati</taxon>
        <taxon>Pseudomonadota</taxon>
        <taxon>Gammaproteobacteria</taxon>
        <taxon>Pseudomonadales</taxon>
        <taxon>Pseudomonadaceae</taxon>
        <taxon>Pseudomonas</taxon>
    </lineage>
</organism>
<dbReference type="SUPFAM" id="SSF55729">
    <property type="entry name" value="Acyl-CoA N-acyltransferases (Nat)"/>
    <property type="match status" value="1"/>
</dbReference>
<dbReference type="PROSITE" id="PS51186">
    <property type="entry name" value="GNAT"/>
    <property type="match status" value="1"/>
</dbReference>
<comment type="caution">
    <text evidence="3">The sequence shown here is derived from an EMBL/GenBank/DDBJ whole genome shotgun (WGS) entry which is preliminary data.</text>
</comment>
<reference evidence="3 4" key="1">
    <citation type="submission" date="2014-09" db="EMBL/GenBank/DDBJ databases">
        <title>Genome sequence of Pseudomonas lutea strain DSM 17257T.</title>
        <authorList>
            <person name="Kwak Y."/>
            <person name="Shin J.-H."/>
        </authorList>
    </citation>
    <scope>NUCLEOTIDE SEQUENCE [LARGE SCALE GENOMIC DNA]</scope>
    <source>
        <strain evidence="3 4">DSM 17257</strain>
    </source>
</reference>
<dbReference type="Gene3D" id="3.40.630.30">
    <property type="match status" value="1"/>
</dbReference>
<dbReference type="InterPro" id="IPR050769">
    <property type="entry name" value="NAT_camello-type"/>
</dbReference>
<dbReference type="PANTHER" id="PTHR13947">
    <property type="entry name" value="GNAT FAMILY N-ACETYLTRANSFERASE"/>
    <property type="match status" value="1"/>
</dbReference>
<accession>A0A9X0EFR7</accession>
<name>A0A9X0EFR7_9PSED</name>
<protein>
    <submittedName>
        <fullName evidence="3">Acetyltransferase</fullName>
    </submittedName>
</protein>
<gene>
    <name evidence="3" type="ORF">LT42_02250</name>
</gene>
<evidence type="ECO:0000259" key="2">
    <source>
        <dbReference type="PROSITE" id="PS51186"/>
    </source>
</evidence>
<dbReference type="CDD" id="cd04301">
    <property type="entry name" value="NAT_SF"/>
    <property type="match status" value="1"/>
</dbReference>
<evidence type="ECO:0000313" key="4">
    <source>
        <dbReference type="Proteomes" id="UP000029719"/>
    </source>
</evidence>
<dbReference type="AlphaFoldDB" id="A0A9X0EFR7"/>
<dbReference type="OrthoDB" id="6871659at2"/>
<sequence>MTLHLRQAVISDLPAIYRGEEAYIRQWEPQHEAAWRSQTERHLTQWVENFERMTVAVLNNQFAGYSLWARAGDCAELYTLHVADTLRRSGIGTALLEGFVKAASGQGFTRLCLSVRPDNPAKGIYERAGFQCTGTAANGYLTYERRS</sequence>